<dbReference type="AlphaFoldDB" id="A0A485L5Z7"/>
<protein>
    <submittedName>
        <fullName evidence="2">Aste57867_16238 protein</fullName>
    </submittedName>
</protein>
<gene>
    <name evidence="2" type="primary">Aste57867_16238</name>
    <name evidence="1" type="ORF">As57867_016181</name>
    <name evidence="2" type="ORF">ASTE57867_16238</name>
</gene>
<reference evidence="1" key="2">
    <citation type="submission" date="2019-06" db="EMBL/GenBank/DDBJ databases">
        <title>Genomics analysis of Aphanomyces spp. identifies a new class of oomycete effector associated with host adaptation.</title>
        <authorList>
            <person name="Gaulin E."/>
        </authorList>
    </citation>
    <scope>NUCLEOTIDE SEQUENCE</scope>
    <source>
        <strain evidence="1">CBS 578.67</strain>
    </source>
</reference>
<dbReference type="EMBL" id="VJMH01005855">
    <property type="protein sequence ID" value="KAF0692699.1"/>
    <property type="molecule type" value="Genomic_DNA"/>
</dbReference>
<reference evidence="2 3" key="1">
    <citation type="submission" date="2019-03" db="EMBL/GenBank/DDBJ databases">
        <authorList>
            <person name="Gaulin E."/>
            <person name="Dumas B."/>
        </authorList>
    </citation>
    <scope>NUCLEOTIDE SEQUENCE [LARGE SCALE GENOMIC DNA]</scope>
    <source>
        <strain evidence="2">CBS 568.67</strain>
    </source>
</reference>
<dbReference type="OrthoDB" id="72677at2759"/>
<dbReference type="EMBL" id="CAADRA010005876">
    <property type="protein sequence ID" value="VFT93016.1"/>
    <property type="molecule type" value="Genomic_DNA"/>
</dbReference>
<evidence type="ECO:0000313" key="3">
    <source>
        <dbReference type="Proteomes" id="UP000332933"/>
    </source>
</evidence>
<dbReference type="Proteomes" id="UP000332933">
    <property type="component" value="Unassembled WGS sequence"/>
</dbReference>
<evidence type="ECO:0000313" key="2">
    <source>
        <dbReference type="EMBL" id="VFT93016.1"/>
    </source>
</evidence>
<organism evidence="2 3">
    <name type="scientific">Aphanomyces stellatus</name>
    <dbReference type="NCBI Taxonomy" id="120398"/>
    <lineage>
        <taxon>Eukaryota</taxon>
        <taxon>Sar</taxon>
        <taxon>Stramenopiles</taxon>
        <taxon>Oomycota</taxon>
        <taxon>Saprolegniomycetes</taxon>
        <taxon>Saprolegniales</taxon>
        <taxon>Verrucalvaceae</taxon>
        <taxon>Aphanomyces</taxon>
    </lineage>
</organism>
<sequence length="448" mass="49099">MAEPPAWDVMADLNFLFASDAELQDDLAQICDILADVSDEVSDEAATSPTAASIVVPAVATVALPSGQYAATGKRARRPNFEARQKQEIERLRDQVKTLTAQLRTTNAPAEGTRNAGPPSFWKRTATTACLEKNRAILENEQLKDDVAQQATFIERLSRFLRKKPRLSATIHLLGRSEAWQEYKLAAQVSLRLTAIHAIADRQFRRLHNVLICAGVLDQPENVYSIRSGAPQAGHESSFLLEMVQHTSLAAPFDVVGDIVWHMLAGGVDLSDGAIETFEVVDAQTVYGTAVLPPFKAGGPHGVSNLIRKRYVDVDRDVVVSRTVLDDPLAPQVRNGAIENKSAWFVASQDPRDPSQCRLTVIAHIKWPIQNVESDGSGMFDLQSILNTIKLDVPPPAASEGLMPRTHTSELDVAEVPSAVMRVFAARGKRFTLALQRHLNDVIKANKL</sequence>
<evidence type="ECO:0000313" key="1">
    <source>
        <dbReference type="EMBL" id="KAF0692699.1"/>
    </source>
</evidence>
<proteinExistence type="predicted"/>
<name>A0A485L5Z7_9STRA</name>
<accession>A0A485L5Z7</accession>
<keyword evidence="3" id="KW-1185">Reference proteome</keyword>